<sequence length="536" mass="57599">MVRAGHGPHSAHSGLRLTQKWSGVQSGSSTQWSFNVAIALSGTLSTVVISITATVVPTLIPVTCTNVTITSPGPSFPLHHRSQNLSRDASAYELPPTTSGLIFSVSSVPPALPPLVVTGMAALPWTVQPGPVVPANAAPLTTHSLGCVSGLPAGCPSVPGGAASSQSSFLPHPGQAVSLQDSGSPSPGPSLVTHSVTFRITNEAFSAALGNPASLEYQLLSENIRHQLQSVYHEAFSSFEGVGVLLFRPDSAAVNASLVFGGLAPGPSAREVLWTLYRKVKAAGKMLGNLSLDESSLASDGSNLTDLALETTSIHLTAMRPFQPPLLLPGSAAFVLLEKTILRQVTPVPSGFYTARPQEEPLLLFSNADQWVGVYIEYKFQTPICTHLSGLANHLARNIMDPAVQKSSIMANGESRLGSLCVSGQQPQPLWVSMFLLWRMDRISFRPRILLCWGHREESVTEPQMGSWIDKLCGPSYLSQLLDCSLIARRQPQAIRRQMGMAVCQYNLMDTETCISHNFDVPQNTILLMFFNYLKR</sequence>
<protein>
    <submittedName>
        <fullName evidence="4">Taste receptor cell protein 1-like isoform X1</fullName>
    </submittedName>
</protein>
<dbReference type="InParanoid" id="A0A341CT02"/>
<organism evidence="3 4">
    <name type="scientific">Neophocaena asiaeorientalis asiaeorientalis</name>
    <name type="common">Yangtze finless porpoise</name>
    <name type="synonym">Neophocaena phocaenoides subsp. asiaeorientalis</name>
    <dbReference type="NCBI Taxonomy" id="1706337"/>
    <lineage>
        <taxon>Eukaryota</taxon>
        <taxon>Metazoa</taxon>
        <taxon>Chordata</taxon>
        <taxon>Craniata</taxon>
        <taxon>Vertebrata</taxon>
        <taxon>Euteleostomi</taxon>
        <taxon>Mammalia</taxon>
        <taxon>Eutheria</taxon>
        <taxon>Laurasiatheria</taxon>
        <taxon>Artiodactyla</taxon>
        <taxon>Whippomorpha</taxon>
        <taxon>Cetacea</taxon>
        <taxon>Odontoceti</taxon>
        <taxon>Phocoenidae</taxon>
        <taxon>Neophocaena</taxon>
    </lineage>
</organism>
<dbReference type="Pfam" id="PF01390">
    <property type="entry name" value="SEA"/>
    <property type="match status" value="1"/>
</dbReference>
<feature type="domain" description="SEA" evidence="2">
    <location>
        <begin position="190"/>
        <end position="304"/>
    </location>
</feature>
<keyword evidence="3" id="KW-1185">Reference proteome</keyword>
<dbReference type="InterPro" id="IPR000082">
    <property type="entry name" value="SEA_dom"/>
</dbReference>
<proteinExistence type="predicted"/>
<accession>A0A341CT02</accession>
<reference evidence="4" key="1">
    <citation type="submission" date="2025-08" db="UniProtKB">
        <authorList>
            <consortium name="RefSeq"/>
        </authorList>
    </citation>
    <scope>IDENTIFICATION</scope>
    <source>
        <tissue evidence="4">Meat</tissue>
    </source>
</reference>
<dbReference type="GeneID" id="112410894"/>
<dbReference type="PROSITE" id="PS50024">
    <property type="entry name" value="SEA"/>
    <property type="match status" value="1"/>
</dbReference>
<dbReference type="AlphaFoldDB" id="A0A341CT02"/>
<dbReference type="Gene3D" id="3.30.70.960">
    <property type="entry name" value="SEA domain"/>
    <property type="match status" value="1"/>
</dbReference>
<feature type="region of interest" description="Disordered" evidence="1">
    <location>
        <begin position="162"/>
        <end position="188"/>
    </location>
</feature>
<gene>
    <name evidence="4" type="primary">LOC112410894</name>
</gene>
<dbReference type="Proteomes" id="UP000252040">
    <property type="component" value="Unplaced"/>
</dbReference>
<dbReference type="SUPFAM" id="SSF82671">
    <property type="entry name" value="SEA domain"/>
    <property type="match status" value="1"/>
</dbReference>
<dbReference type="InterPro" id="IPR036364">
    <property type="entry name" value="SEA_dom_sf"/>
</dbReference>
<evidence type="ECO:0000256" key="1">
    <source>
        <dbReference type="SAM" id="MobiDB-lite"/>
    </source>
</evidence>
<evidence type="ECO:0000313" key="3">
    <source>
        <dbReference type="Proteomes" id="UP000252040"/>
    </source>
</evidence>
<dbReference type="KEGG" id="nasi:112410894"/>
<name>A0A341CT02_NEOAA</name>
<evidence type="ECO:0000313" key="4">
    <source>
        <dbReference type="RefSeq" id="XP_024617475.1"/>
    </source>
</evidence>
<dbReference type="RefSeq" id="XP_024617475.1">
    <property type="nucleotide sequence ID" value="XM_024761707.1"/>
</dbReference>
<evidence type="ECO:0000259" key="2">
    <source>
        <dbReference type="PROSITE" id="PS50024"/>
    </source>
</evidence>
<dbReference type="STRING" id="1706337.A0A341CT02"/>